<dbReference type="InterPro" id="IPR002018">
    <property type="entry name" value="CarbesteraseB"/>
</dbReference>
<dbReference type="InterPro" id="IPR050309">
    <property type="entry name" value="Type-B_Carboxylest/Lipase"/>
</dbReference>
<keyword evidence="2" id="KW-0378">Hydrolase</keyword>
<gene>
    <name evidence="4" type="ORF">UFOPK3564_01982</name>
</gene>
<dbReference type="PROSITE" id="PS00122">
    <property type="entry name" value="CARBOXYLESTERASE_B_1"/>
    <property type="match status" value="1"/>
</dbReference>
<evidence type="ECO:0000256" key="2">
    <source>
        <dbReference type="ARBA" id="ARBA00022801"/>
    </source>
</evidence>
<feature type="domain" description="Carboxylesterase type B" evidence="3">
    <location>
        <begin position="9"/>
        <end position="345"/>
    </location>
</feature>
<evidence type="ECO:0000256" key="1">
    <source>
        <dbReference type="ARBA" id="ARBA00005964"/>
    </source>
</evidence>
<dbReference type="PANTHER" id="PTHR11559">
    <property type="entry name" value="CARBOXYLESTERASE"/>
    <property type="match status" value="1"/>
</dbReference>
<evidence type="ECO:0000259" key="3">
    <source>
        <dbReference type="Pfam" id="PF00135"/>
    </source>
</evidence>
<dbReference type="Pfam" id="PF00135">
    <property type="entry name" value="COesterase"/>
    <property type="match status" value="2"/>
</dbReference>
<dbReference type="Gene3D" id="3.40.50.1820">
    <property type="entry name" value="alpha/beta hydrolase"/>
    <property type="match status" value="1"/>
</dbReference>
<proteinExistence type="inferred from homology"/>
<protein>
    <submittedName>
        <fullName evidence="4">Unannotated protein</fullName>
    </submittedName>
</protein>
<dbReference type="GO" id="GO:0016787">
    <property type="term" value="F:hydrolase activity"/>
    <property type="evidence" value="ECO:0007669"/>
    <property type="project" value="UniProtKB-KW"/>
</dbReference>
<feature type="domain" description="Carboxylesterase type B" evidence="3">
    <location>
        <begin position="380"/>
        <end position="478"/>
    </location>
</feature>
<dbReference type="InterPro" id="IPR029058">
    <property type="entry name" value="AB_hydrolase_fold"/>
</dbReference>
<evidence type="ECO:0000313" key="4">
    <source>
        <dbReference type="EMBL" id="CAB4923675.1"/>
    </source>
</evidence>
<accession>A0A6J7HYX1</accession>
<dbReference type="AlphaFoldDB" id="A0A6J7HYX1"/>
<reference evidence="4" key="1">
    <citation type="submission" date="2020-05" db="EMBL/GenBank/DDBJ databases">
        <authorList>
            <person name="Chiriac C."/>
            <person name="Salcher M."/>
            <person name="Ghai R."/>
            <person name="Kavagutti S V."/>
        </authorList>
    </citation>
    <scope>NUCLEOTIDE SEQUENCE</scope>
</reference>
<dbReference type="EMBL" id="CAFBMK010000119">
    <property type="protein sequence ID" value="CAB4923675.1"/>
    <property type="molecule type" value="Genomic_DNA"/>
</dbReference>
<sequence length="517" mass="53994">MSDSAAGLPVVTTGAGALRGVAADGVAAFKGVPYAAPPVGALRFAEPAPVAPWDGVRDATHYGPTPAKPAYQPPFDTLLSDPIIPGDDVLNLNVWTPADRVGGDRADPEASGLPVLLWIHGGAFRGGTGAVGTYDGSAFARDGVVCVTINYRLGMDGFGLLPDAPHNRGLLDQIAALRWVRDEIAAFGGDPGRVTIAGESAGAMSAVTLLASPEARGLFHGVIAQSGAGHHVQSAESATRVAAELGRRLDVEPTAAGFAAVPIDEFIAAQLQLGTEVSSTDRLGWGDVGLDGMPYEPVIDGRVVPRRPIEALGDAAGEDAVSDDVGPAIPVLIGANAEEYRFWLAPLGILEKITADALPFAGDAYRLPAEGAAVYADAPTPGDGLEALVADWFFRIPAIRVAEARWGGPAATHLYEFRWRSPQLDGQLGAAHAVEIAFAFDTTRVQSGWGMIGPDAPQDLADEMHAAWVAFARDGDPGWPAYEPDRRAVRIFGGEAGAGALEDDPHRERRAVWDGLR</sequence>
<name>A0A6J7HYX1_9ZZZZ</name>
<dbReference type="SUPFAM" id="SSF53474">
    <property type="entry name" value="alpha/beta-Hydrolases"/>
    <property type="match status" value="1"/>
</dbReference>
<dbReference type="InterPro" id="IPR019826">
    <property type="entry name" value="Carboxylesterase_B_AS"/>
</dbReference>
<organism evidence="4">
    <name type="scientific">freshwater metagenome</name>
    <dbReference type="NCBI Taxonomy" id="449393"/>
    <lineage>
        <taxon>unclassified sequences</taxon>
        <taxon>metagenomes</taxon>
        <taxon>ecological metagenomes</taxon>
    </lineage>
</organism>
<comment type="similarity">
    <text evidence="1">Belongs to the type-B carboxylesterase/lipase family.</text>
</comment>